<evidence type="ECO:0000313" key="3">
    <source>
        <dbReference type="EMBL" id="TCT20702.1"/>
    </source>
</evidence>
<feature type="signal peptide" evidence="1">
    <location>
        <begin position="1"/>
        <end position="23"/>
    </location>
</feature>
<reference evidence="3 4" key="1">
    <citation type="submission" date="2019-03" db="EMBL/GenBank/DDBJ databases">
        <title>Genomic Encyclopedia of Type Strains, Phase IV (KMG-IV): sequencing the most valuable type-strain genomes for metagenomic binning, comparative biology and taxonomic classification.</title>
        <authorList>
            <person name="Goeker M."/>
        </authorList>
    </citation>
    <scope>NUCLEOTIDE SEQUENCE [LARGE SCALE GENOMIC DNA]</scope>
    <source>
        <strain evidence="3 4">DSM 13587</strain>
    </source>
</reference>
<sequence>MQQTHSCLAVAMMVVALSGAVSAAEPVAESPDRQPVNLAGRGWQLVGYQSANGLVEIAANAGVTPFRFEDGQVSGRAGCNQFSGSYTLDGDRLVIGASMASTMMACPEPLMQQEQAVIAALTAAKTVRQSGERLELLDDTGVTLLVWRALPASPLVDNVWMLEAYRHDRQGLVAPMENTQISLDFHDQGTLNGSDGCNRYVSGYVLESGRLRIGPLATTRMACRGPDAVAEQATAYANALSLVSGYRIEGPRLTLIDAKGEVVARFQARSD</sequence>
<dbReference type="PANTHER" id="PTHR35535:SF1">
    <property type="entry name" value="HEAT SHOCK PROTEIN HSLJ"/>
    <property type="match status" value="1"/>
</dbReference>
<dbReference type="EMBL" id="SMAO01000005">
    <property type="protein sequence ID" value="TCT20702.1"/>
    <property type="molecule type" value="Genomic_DNA"/>
</dbReference>
<comment type="caution">
    <text evidence="3">The sequence shown here is derived from an EMBL/GenBank/DDBJ whole genome shotgun (WGS) entry which is preliminary data.</text>
</comment>
<dbReference type="InterPro" id="IPR053147">
    <property type="entry name" value="Hsp_HslJ-like"/>
</dbReference>
<dbReference type="RefSeq" id="WP_132977310.1">
    <property type="nucleotide sequence ID" value="NZ_SMAO01000005.1"/>
</dbReference>
<evidence type="ECO:0000259" key="2">
    <source>
        <dbReference type="Pfam" id="PF03724"/>
    </source>
</evidence>
<dbReference type="PANTHER" id="PTHR35535">
    <property type="entry name" value="HEAT SHOCK PROTEIN HSLJ"/>
    <property type="match status" value="1"/>
</dbReference>
<name>A0A4V2V1C7_9GAMM</name>
<gene>
    <name evidence="3" type="ORF">EDC35_105141</name>
</gene>
<keyword evidence="1" id="KW-0732">Signal</keyword>
<dbReference type="OrthoDB" id="5348860at2"/>
<dbReference type="InterPro" id="IPR038670">
    <property type="entry name" value="HslJ-like_sf"/>
</dbReference>
<protein>
    <submittedName>
        <fullName evidence="3">Heat shock protein HslJ</fullName>
    </submittedName>
</protein>
<evidence type="ECO:0000256" key="1">
    <source>
        <dbReference type="SAM" id="SignalP"/>
    </source>
</evidence>
<keyword evidence="3" id="KW-0346">Stress response</keyword>
<feature type="domain" description="DUF306" evidence="2">
    <location>
        <begin position="37"/>
        <end position="146"/>
    </location>
</feature>
<accession>A0A4V2V1C7</accession>
<proteinExistence type="predicted"/>
<dbReference type="Pfam" id="PF03724">
    <property type="entry name" value="META"/>
    <property type="match status" value="2"/>
</dbReference>
<organism evidence="3 4">
    <name type="scientific">Thiobaca trueperi</name>
    <dbReference type="NCBI Taxonomy" id="127458"/>
    <lineage>
        <taxon>Bacteria</taxon>
        <taxon>Pseudomonadati</taxon>
        <taxon>Pseudomonadota</taxon>
        <taxon>Gammaproteobacteria</taxon>
        <taxon>Chromatiales</taxon>
        <taxon>Chromatiaceae</taxon>
        <taxon>Thiobaca</taxon>
    </lineage>
</organism>
<feature type="domain" description="DUF306" evidence="2">
    <location>
        <begin position="154"/>
        <end position="267"/>
    </location>
</feature>
<dbReference type="InterPro" id="IPR005184">
    <property type="entry name" value="DUF306_Meta_HslJ"/>
</dbReference>
<feature type="chain" id="PRO_5020278161" evidence="1">
    <location>
        <begin position="24"/>
        <end position="271"/>
    </location>
</feature>
<keyword evidence="4" id="KW-1185">Reference proteome</keyword>
<evidence type="ECO:0000313" key="4">
    <source>
        <dbReference type="Proteomes" id="UP000295717"/>
    </source>
</evidence>
<dbReference type="AlphaFoldDB" id="A0A4V2V1C7"/>
<dbReference type="Gene3D" id="2.40.128.270">
    <property type="match status" value="2"/>
</dbReference>
<dbReference type="Proteomes" id="UP000295717">
    <property type="component" value="Unassembled WGS sequence"/>
</dbReference>